<feature type="domain" description="Tyr recombinase" evidence="2">
    <location>
        <begin position="727"/>
        <end position="794"/>
    </location>
</feature>
<organism evidence="3 4">
    <name type="scientific">Pseudomonas moorei</name>
    <dbReference type="NCBI Taxonomy" id="395599"/>
    <lineage>
        <taxon>Bacteria</taxon>
        <taxon>Pseudomonadati</taxon>
        <taxon>Pseudomonadota</taxon>
        <taxon>Gammaproteobacteria</taxon>
        <taxon>Pseudomonadales</taxon>
        <taxon>Pseudomonadaceae</taxon>
        <taxon>Pseudomonas</taxon>
    </lineage>
</organism>
<dbReference type="RefSeq" id="WP_090326265.1">
    <property type="nucleotide sequence ID" value="NZ_FNKJ01000003.1"/>
</dbReference>
<keyword evidence="4" id="KW-1185">Reference proteome</keyword>
<gene>
    <name evidence="3" type="ORF">SAMN04490195_5230</name>
</gene>
<evidence type="ECO:0000313" key="3">
    <source>
        <dbReference type="EMBL" id="SDR35520.1"/>
    </source>
</evidence>
<reference evidence="4" key="1">
    <citation type="submission" date="2016-10" db="EMBL/GenBank/DDBJ databases">
        <authorList>
            <person name="Varghese N."/>
            <person name="Submissions S."/>
        </authorList>
    </citation>
    <scope>NUCLEOTIDE SEQUENCE [LARGE SCALE GENOMIC DNA]</scope>
    <source>
        <strain evidence="4">BS3775</strain>
    </source>
</reference>
<evidence type="ECO:0000259" key="2">
    <source>
        <dbReference type="Pfam" id="PF00589"/>
    </source>
</evidence>
<dbReference type="GO" id="GO:0003677">
    <property type="term" value="F:DNA binding"/>
    <property type="evidence" value="ECO:0007669"/>
    <property type="project" value="InterPro"/>
</dbReference>
<dbReference type="InterPro" id="IPR011010">
    <property type="entry name" value="DNA_brk_join_enz"/>
</dbReference>
<evidence type="ECO:0000313" key="4">
    <source>
        <dbReference type="Proteomes" id="UP000199570"/>
    </source>
</evidence>
<dbReference type="Gene3D" id="1.10.443.10">
    <property type="entry name" value="Intergrase catalytic core"/>
    <property type="match status" value="1"/>
</dbReference>
<keyword evidence="1" id="KW-0233">DNA recombination</keyword>
<dbReference type="InterPro" id="IPR013762">
    <property type="entry name" value="Integrase-like_cat_sf"/>
</dbReference>
<dbReference type="AlphaFoldDB" id="A0A1H1ICY1"/>
<accession>A0A1H1ICY1</accession>
<sequence length="959" mass="108221">MSIQQKLSFEDVSSVGGGRARAAEVGLRFQNWASAVIPDRLALLNIPLSARSGVKISRKYLEEELGFTFDMQVAHEETIASVCQAMEAQNILVEGFTVQDCEYRRYLLKWFEGLTSDEKAKLPLIAGKIKFRGVIDSIGPGMSHAKLSPLFKTTVQELSAEVLEIQQSLRPPDLSKKRKTSSEISELITDWAQRVIQSRGSLLSVPLILRPGKPQIVSDHIGEQISASSQAVAKKIHLTSNVIEAMIEQKIVLPEYSSYECDWRRRLLRWYEGMDDKQKLNIPVYGNKIKVKGFFDQVKSLANLYYNASLPLIMITLDEITSDLRERGVLADDYKTVSQRFAEKELLIVDDVAESPYKRLCRYREISVGSIDDLAQGEGEPFSPLMHLFAAASLGSHHKSGISNYLEAYRYFSRGLIESGLEGHESIVEMVGIYSLVRFRKYLECLMIEEKISSHSSNTLMSSARIMMETARGLKGMAMESFISASGFDVASETDLYRPYSPAERTRISDAISEAIDRTNTLVQPYVQSGQGEDPLDTSGCMKRGFRSLENARWIFENKLNCVPIGFKTVDKKDPYQKAFINIVNAQNVSIFDIYKSWGVLYARDSQVLSPYIARLAQVTGLNGDSLLSLDVGDFEERHKLTNRPCLRYWKERSNGAKEYHLDIFYADITWLTTSQGREVRKIFDDVLALTADFRLQAEPKVASRLFIYRSIAPSTYNQIKSLDASSSTTLNKIFEKFSAEYGLFLDSGEPLRLSASRFRPSFVSELIERGVSMREVQVILGHKNMSTTIGYLERLDLNRVARKILDEAIRKIHDGTVVNEPKAPMPKVVATEGDNIIFKTPLGGCRNILNPPDFIKKLRGYIPGRPCALYNKCLACDNRLITKANLPDLYAMRRDYLQTLETSRVVDTPYGSIILENLALLEEILDPNFSDFTAVELEEAERLSEYIETNVIVEGAFQ</sequence>
<proteinExistence type="predicted"/>
<dbReference type="OrthoDB" id="6652000at2"/>
<dbReference type="InterPro" id="IPR002104">
    <property type="entry name" value="Integrase_catalytic"/>
</dbReference>
<dbReference type="SUPFAM" id="SSF56349">
    <property type="entry name" value="DNA breaking-rejoining enzymes"/>
    <property type="match status" value="1"/>
</dbReference>
<dbReference type="GO" id="GO:0015074">
    <property type="term" value="P:DNA integration"/>
    <property type="evidence" value="ECO:0007669"/>
    <property type="project" value="InterPro"/>
</dbReference>
<dbReference type="Proteomes" id="UP000199570">
    <property type="component" value="Unassembled WGS sequence"/>
</dbReference>
<dbReference type="CDD" id="cd00397">
    <property type="entry name" value="DNA_BRE_C"/>
    <property type="match status" value="1"/>
</dbReference>
<dbReference type="Pfam" id="PF00589">
    <property type="entry name" value="Phage_integrase"/>
    <property type="match status" value="1"/>
</dbReference>
<dbReference type="GO" id="GO:0006310">
    <property type="term" value="P:DNA recombination"/>
    <property type="evidence" value="ECO:0007669"/>
    <property type="project" value="UniProtKB-KW"/>
</dbReference>
<name>A0A1H1ICY1_9PSED</name>
<protein>
    <submittedName>
        <fullName evidence="3">Phage integrase family protein</fullName>
    </submittedName>
</protein>
<dbReference type="EMBL" id="FNKJ01000003">
    <property type="protein sequence ID" value="SDR35520.1"/>
    <property type="molecule type" value="Genomic_DNA"/>
</dbReference>
<evidence type="ECO:0000256" key="1">
    <source>
        <dbReference type="ARBA" id="ARBA00023172"/>
    </source>
</evidence>